<name>A0A1B6ENG3_9HEMI</name>
<feature type="compositionally biased region" description="Acidic residues" evidence="1">
    <location>
        <begin position="122"/>
        <end position="156"/>
    </location>
</feature>
<evidence type="ECO:0000256" key="1">
    <source>
        <dbReference type="SAM" id="MobiDB-lite"/>
    </source>
</evidence>
<evidence type="ECO:0000313" key="2">
    <source>
        <dbReference type="EMBL" id="JAS39465.1"/>
    </source>
</evidence>
<protein>
    <submittedName>
        <fullName evidence="2">Uncharacterized protein</fullName>
    </submittedName>
</protein>
<dbReference type="EMBL" id="GECZ01030304">
    <property type="protein sequence ID" value="JAS39465.1"/>
    <property type="molecule type" value="Transcribed_RNA"/>
</dbReference>
<dbReference type="AlphaFoldDB" id="A0A1B6ENG3"/>
<gene>
    <name evidence="2" type="ORF">g.5976</name>
</gene>
<organism evidence="2">
    <name type="scientific">Cuerna arida</name>
    <dbReference type="NCBI Taxonomy" id="1464854"/>
    <lineage>
        <taxon>Eukaryota</taxon>
        <taxon>Metazoa</taxon>
        <taxon>Ecdysozoa</taxon>
        <taxon>Arthropoda</taxon>
        <taxon>Hexapoda</taxon>
        <taxon>Insecta</taxon>
        <taxon>Pterygota</taxon>
        <taxon>Neoptera</taxon>
        <taxon>Paraneoptera</taxon>
        <taxon>Hemiptera</taxon>
        <taxon>Auchenorrhyncha</taxon>
        <taxon>Membracoidea</taxon>
        <taxon>Cicadellidae</taxon>
        <taxon>Cicadellinae</taxon>
        <taxon>Proconiini</taxon>
        <taxon>Cuerna</taxon>
    </lineage>
</organism>
<feature type="non-terminal residue" evidence="2">
    <location>
        <position position="204"/>
    </location>
</feature>
<feature type="region of interest" description="Disordered" evidence="1">
    <location>
        <begin position="97"/>
        <end position="204"/>
    </location>
</feature>
<sequence>AAVAASLSNRSSISIVNKKTSSGGTVCSVPASSKATITPIQTPKSKQNYNTHNQQQEALLPSLTDDMFVVEAPSFIVPYVYEKPGQKSLKDYLKEMKNDLDSNQVIKKRKKDSKDKKTTATSEDENEHETENNDETTSETDSDSDTENLEDDYDSDEPLKQNSLIKKTNAAAAAAAAQMAASGGSGGGKMVRKSQHDAVALQSQ</sequence>
<proteinExistence type="predicted"/>
<feature type="compositionally biased region" description="Low complexity" evidence="1">
    <location>
        <begin position="170"/>
        <end position="182"/>
    </location>
</feature>
<accession>A0A1B6ENG3</accession>
<feature type="non-terminal residue" evidence="2">
    <location>
        <position position="1"/>
    </location>
</feature>
<reference evidence="2" key="1">
    <citation type="submission" date="2015-11" db="EMBL/GenBank/DDBJ databases">
        <title>De novo transcriptome assembly of four potential Pierce s Disease insect vectors from Arizona vineyards.</title>
        <authorList>
            <person name="Tassone E.E."/>
        </authorList>
    </citation>
    <scope>NUCLEOTIDE SEQUENCE</scope>
</reference>